<protein>
    <submittedName>
        <fullName evidence="1">Uncharacterized protein</fullName>
    </submittedName>
</protein>
<accession>A0A8J2KG52</accession>
<feature type="non-terminal residue" evidence="1">
    <location>
        <position position="1"/>
    </location>
</feature>
<keyword evidence="2" id="KW-1185">Reference proteome</keyword>
<evidence type="ECO:0000313" key="2">
    <source>
        <dbReference type="Proteomes" id="UP000708208"/>
    </source>
</evidence>
<evidence type="ECO:0000313" key="1">
    <source>
        <dbReference type="EMBL" id="CAG7725589.1"/>
    </source>
</evidence>
<gene>
    <name evidence="1" type="ORF">AFUS01_LOCUS14540</name>
</gene>
<reference evidence="1" key="1">
    <citation type="submission" date="2021-06" db="EMBL/GenBank/DDBJ databases">
        <authorList>
            <person name="Hodson N. C."/>
            <person name="Mongue J. A."/>
            <person name="Jaron S. K."/>
        </authorList>
    </citation>
    <scope>NUCLEOTIDE SEQUENCE</scope>
</reference>
<organism evidence="1 2">
    <name type="scientific">Allacma fusca</name>
    <dbReference type="NCBI Taxonomy" id="39272"/>
    <lineage>
        <taxon>Eukaryota</taxon>
        <taxon>Metazoa</taxon>
        <taxon>Ecdysozoa</taxon>
        <taxon>Arthropoda</taxon>
        <taxon>Hexapoda</taxon>
        <taxon>Collembola</taxon>
        <taxon>Symphypleona</taxon>
        <taxon>Sminthuridae</taxon>
        <taxon>Allacma</taxon>
    </lineage>
</organism>
<dbReference type="PANTHER" id="PTHR10773">
    <property type="entry name" value="DNA-DIRECTED RNA POLYMERASES I, II, AND III SUBUNIT RPABC2"/>
    <property type="match status" value="1"/>
</dbReference>
<sequence length="229" mass="26992">EKLCRCSRSGCNLPAELYRIVFDEYYAMNSPQQYRFLADHIDITEPVRRDVKENSRRLFTYKYWIKIRGVRHQVCERIFLATLGMKDSSLRKTKLKLQQGVTNFDDARLHAFYNAEMILKQFPTCKLSTYRHIFRSEFDLKFGNPVSDSCGYCDDWYASIARETNASKKAKLRQEHADHLLIAENARKSHQQDKNDPESRVFSITTDMEKVISLNFESNRVFKSLSDYI</sequence>
<proteinExistence type="predicted"/>
<name>A0A8J2KG52_9HEXA</name>
<comment type="caution">
    <text evidence="1">The sequence shown here is derived from an EMBL/GenBank/DDBJ whole genome shotgun (WGS) entry which is preliminary data.</text>
</comment>
<dbReference type="EMBL" id="CAJVCH010124184">
    <property type="protein sequence ID" value="CAG7725589.1"/>
    <property type="molecule type" value="Genomic_DNA"/>
</dbReference>
<dbReference type="OrthoDB" id="7367179at2759"/>
<dbReference type="AlphaFoldDB" id="A0A8J2KG52"/>
<dbReference type="Proteomes" id="UP000708208">
    <property type="component" value="Unassembled WGS sequence"/>
</dbReference>
<dbReference type="PANTHER" id="PTHR10773:SF19">
    <property type="match status" value="1"/>
</dbReference>